<protein>
    <submittedName>
        <fullName evidence="1">Uncharacterized protein</fullName>
    </submittedName>
</protein>
<dbReference type="EMBL" id="BX294137">
    <property type="protein sequence ID" value="CAD72676.1"/>
    <property type="molecule type" value="Genomic_DNA"/>
</dbReference>
<sequence length="82" mass="9659">MRVDVWFSRVCGAPTRCVRHVRIPTMLGWFECGLPDCSCRPELVPTIPTIFCDCVSWINTHLRLCGVWMMFFRLYCWKSNRG</sequence>
<dbReference type="KEGG" id="rba:RB2505"/>
<keyword evidence="2" id="KW-1185">Reference proteome</keyword>
<dbReference type="EnsemblBacteria" id="CAD72676">
    <property type="protein sequence ID" value="CAD72676"/>
    <property type="gene ID" value="RB2505"/>
</dbReference>
<gene>
    <name evidence="1" type="ordered locus">RB2505</name>
</gene>
<dbReference type="STRING" id="243090.RB2505"/>
<dbReference type="InParanoid" id="Q7UVP6"/>
<name>Q7UVP6_RHOBA</name>
<evidence type="ECO:0000313" key="1">
    <source>
        <dbReference type="EMBL" id="CAD72676.1"/>
    </source>
</evidence>
<reference evidence="1 2" key="1">
    <citation type="journal article" date="2003" name="Proc. Natl. Acad. Sci. U.S.A.">
        <title>Complete genome sequence of the marine planctomycete Pirellula sp. strain 1.</title>
        <authorList>
            <person name="Gloeckner F.O."/>
            <person name="Kube M."/>
            <person name="Bauer M."/>
            <person name="Teeling H."/>
            <person name="Lombardot T."/>
            <person name="Ludwig W."/>
            <person name="Gade D."/>
            <person name="Beck A."/>
            <person name="Borzym K."/>
            <person name="Heitmann K."/>
            <person name="Rabus R."/>
            <person name="Schlesner H."/>
            <person name="Amann R."/>
            <person name="Reinhardt R."/>
        </authorList>
    </citation>
    <scope>NUCLEOTIDE SEQUENCE [LARGE SCALE GENOMIC DNA]</scope>
    <source>
        <strain evidence="2">DSM 10527 / NCIMB 13988 / SH1</strain>
    </source>
</reference>
<dbReference type="AlphaFoldDB" id="Q7UVP6"/>
<accession>Q7UVP6</accession>
<dbReference type="HOGENOM" id="CLU_2555981_0_0_0"/>
<evidence type="ECO:0000313" key="2">
    <source>
        <dbReference type="Proteomes" id="UP000001025"/>
    </source>
</evidence>
<organism evidence="1 2">
    <name type="scientific">Rhodopirellula baltica (strain DSM 10527 / NCIMB 13988 / SH1)</name>
    <dbReference type="NCBI Taxonomy" id="243090"/>
    <lineage>
        <taxon>Bacteria</taxon>
        <taxon>Pseudomonadati</taxon>
        <taxon>Planctomycetota</taxon>
        <taxon>Planctomycetia</taxon>
        <taxon>Pirellulales</taxon>
        <taxon>Pirellulaceae</taxon>
        <taxon>Rhodopirellula</taxon>
    </lineage>
</organism>
<dbReference type="Proteomes" id="UP000001025">
    <property type="component" value="Chromosome"/>
</dbReference>
<proteinExistence type="predicted"/>